<dbReference type="STRING" id="200361.A0A452Z1R3"/>
<reference evidence="3" key="3">
    <citation type="journal article" date="2017" name="Nature">
        <title>Genome sequence of the progenitor of the wheat D genome Aegilops tauschii.</title>
        <authorList>
            <person name="Luo M.C."/>
            <person name="Gu Y.Q."/>
            <person name="Puiu D."/>
            <person name="Wang H."/>
            <person name="Twardziok S.O."/>
            <person name="Deal K.R."/>
            <person name="Huo N."/>
            <person name="Zhu T."/>
            <person name="Wang L."/>
            <person name="Wang Y."/>
            <person name="McGuire P.E."/>
            <person name="Liu S."/>
            <person name="Long H."/>
            <person name="Ramasamy R.K."/>
            <person name="Rodriguez J.C."/>
            <person name="Van S.L."/>
            <person name="Yuan L."/>
            <person name="Wang Z."/>
            <person name="Xia Z."/>
            <person name="Xiao L."/>
            <person name="Anderson O.D."/>
            <person name="Ouyang S."/>
            <person name="Liang Y."/>
            <person name="Zimin A.V."/>
            <person name="Pertea G."/>
            <person name="Qi P."/>
            <person name="Bennetzen J.L."/>
            <person name="Dai X."/>
            <person name="Dawson M.W."/>
            <person name="Muller H.G."/>
            <person name="Kugler K."/>
            <person name="Rivarola-Duarte L."/>
            <person name="Spannagl M."/>
            <person name="Mayer K.F.X."/>
            <person name="Lu F.H."/>
            <person name="Bevan M.W."/>
            <person name="Leroy P."/>
            <person name="Li P."/>
            <person name="You F.M."/>
            <person name="Sun Q."/>
            <person name="Liu Z."/>
            <person name="Lyons E."/>
            <person name="Wicker T."/>
            <person name="Salzberg S.L."/>
            <person name="Devos K.M."/>
            <person name="Dvorak J."/>
        </authorList>
    </citation>
    <scope>NUCLEOTIDE SEQUENCE [LARGE SCALE GENOMIC DNA]</scope>
    <source>
        <strain evidence="3">cv. AL8/78</strain>
    </source>
</reference>
<feature type="compositionally biased region" description="Basic and acidic residues" evidence="2">
    <location>
        <begin position="213"/>
        <end position="238"/>
    </location>
</feature>
<organism evidence="3 4">
    <name type="scientific">Aegilops tauschii subsp. strangulata</name>
    <name type="common">Goatgrass</name>
    <dbReference type="NCBI Taxonomy" id="200361"/>
    <lineage>
        <taxon>Eukaryota</taxon>
        <taxon>Viridiplantae</taxon>
        <taxon>Streptophyta</taxon>
        <taxon>Embryophyta</taxon>
        <taxon>Tracheophyta</taxon>
        <taxon>Spermatophyta</taxon>
        <taxon>Magnoliopsida</taxon>
        <taxon>Liliopsida</taxon>
        <taxon>Poales</taxon>
        <taxon>Poaceae</taxon>
        <taxon>BOP clade</taxon>
        <taxon>Pooideae</taxon>
        <taxon>Triticodae</taxon>
        <taxon>Triticeae</taxon>
        <taxon>Triticinae</taxon>
        <taxon>Aegilops</taxon>
    </lineage>
</organism>
<sequence length="648" mass="69460">PAEQPAPAPRPQLTNPATTGAFPSFPAGNGMDPSRKHGATGASSSSSSADGTHPGCKYEEEARMTGDALLVLDGLVQVFPQVNFSTLIEVSISFNGDADAAADYVIHNVLPNSTADDNNASMNDDSDIHGQHQVFSDTNTSFTIPPVDDGTIPKSVQFDAINENSAEHGENSMGEQLMQSPAAASTSGQDVLPEEIDSDSVLAGAQNSVVDHEVAHSENEQKEMNYPDPATEDHRDEQIQCSFSDENQAEPTSEDISTLHGDDSPDMNMRSNYSVIPESIDDAISAENCKKNTLLSNMAAISEMLEEVEVSEAETKHVVSEASQAGNDILVKAAKLKEMSTLAAEEHNKVAAEVFAEKSILASEAQGLQSWLFDISEERKHFVSVIDEMHQTLQRRLDLAEAERAAAEMEMIEREKMAQEMLKEQEVLLDAAKEESKKLEQQAEENAKLRELLMDRGHVVDALHGEMLGIFGNITHLQCRVDMRVPADEQRQLASSILSSSVESAAGQFPAEEPLQLAPMSFPSPVQSAQSGLIYVNEPGPMSLAGSVVSAPSKLLPTGESLDQSSSSLVGSVVSAPSKLFSVCEPLQLASSSLSSSVRSATSGSSWSSATESNSGFNDDEEIAVASPRDNFALDDTWDVVEDVECVC</sequence>
<evidence type="ECO:0000256" key="2">
    <source>
        <dbReference type="SAM" id="MobiDB-lite"/>
    </source>
</evidence>
<reference evidence="4" key="1">
    <citation type="journal article" date="2014" name="Science">
        <title>Ancient hybridizations among the ancestral genomes of bread wheat.</title>
        <authorList>
            <consortium name="International Wheat Genome Sequencing Consortium,"/>
            <person name="Marcussen T."/>
            <person name="Sandve S.R."/>
            <person name="Heier L."/>
            <person name="Spannagl M."/>
            <person name="Pfeifer M."/>
            <person name="Jakobsen K.S."/>
            <person name="Wulff B.B."/>
            <person name="Steuernagel B."/>
            <person name="Mayer K.F."/>
            <person name="Olsen O.A."/>
        </authorList>
    </citation>
    <scope>NUCLEOTIDE SEQUENCE [LARGE SCALE GENOMIC DNA]</scope>
    <source>
        <strain evidence="4">cv. AL8/78</strain>
    </source>
</reference>
<proteinExistence type="predicted"/>
<feature type="region of interest" description="Disordered" evidence="2">
    <location>
        <begin position="1"/>
        <end position="57"/>
    </location>
</feature>
<dbReference type="Proteomes" id="UP000015105">
    <property type="component" value="Chromosome 1D"/>
</dbReference>
<evidence type="ECO:0000256" key="1">
    <source>
        <dbReference type="SAM" id="Coils"/>
    </source>
</evidence>
<feature type="region of interest" description="Disordered" evidence="2">
    <location>
        <begin position="167"/>
        <end position="191"/>
    </location>
</feature>
<dbReference type="AlphaFoldDB" id="A0A452Z1R3"/>
<feature type="compositionally biased region" description="Polar residues" evidence="2">
    <location>
        <begin position="239"/>
        <end position="256"/>
    </location>
</feature>
<evidence type="ECO:0000313" key="3">
    <source>
        <dbReference type="EnsemblPlants" id="AET1Gv20603400.3"/>
    </source>
</evidence>
<evidence type="ECO:0008006" key="5">
    <source>
        <dbReference type="Google" id="ProtNLM"/>
    </source>
</evidence>
<reference evidence="3" key="4">
    <citation type="submission" date="2019-03" db="UniProtKB">
        <authorList>
            <consortium name="EnsemblPlants"/>
        </authorList>
    </citation>
    <scope>IDENTIFICATION</scope>
</reference>
<feature type="coiled-coil region" evidence="1">
    <location>
        <begin position="390"/>
        <end position="452"/>
    </location>
</feature>
<dbReference type="PANTHER" id="PTHR48459:SF1">
    <property type="entry name" value="CUE DOMAIN-CONTAINING PROTEIN"/>
    <property type="match status" value="1"/>
</dbReference>
<reference evidence="4" key="2">
    <citation type="journal article" date="2017" name="Nat. Plants">
        <title>The Aegilops tauschii genome reveals multiple impacts of transposons.</title>
        <authorList>
            <person name="Zhao G."/>
            <person name="Zou C."/>
            <person name="Li K."/>
            <person name="Wang K."/>
            <person name="Li T."/>
            <person name="Gao L."/>
            <person name="Zhang X."/>
            <person name="Wang H."/>
            <person name="Yang Z."/>
            <person name="Liu X."/>
            <person name="Jiang W."/>
            <person name="Mao L."/>
            <person name="Kong X."/>
            <person name="Jiao Y."/>
            <person name="Jia J."/>
        </authorList>
    </citation>
    <scope>NUCLEOTIDE SEQUENCE [LARGE SCALE GENOMIC DNA]</scope>
    <source>
        <strain evidence="4">cv. AL8/78</strain>
    </source>
</reference>
<dbReference type="Gramene" id="AET1Gv20603400.3">
    <property type="protein sequence ID" value="AET1Gv20603400.3"/>
    <property type="gene ID" value="AET1Gv20603400"/>
</dbReference>
<keyword evidence="4" id="KW-1185">Reference proteome</keyword>
<keyword evidence="1" id="KW-0175">Coiled coil</keyword>
<dbReference type="EnsemblPlants" id="AET1Gv20603400.3">
    <property type="protein sequence ID" value="AET1Gv20603400.3"/>
    <property type="gene ID" value="AET1Gv20603400"/>
</dbReference>
<feature type="region of interest" description="Disordered" evidence="2">
    <location>
        <begin position="213"/>
        <end position="268"/>
    </location>
</feature>
<evidence type="ECO:0000313" key="4">
    <source>
        <dbReference type="Proteomes" id="UP000015105"/>
    </source>
</evidence>
<accession>A0A452Z1R3</accession>
<feature type="compositionally biased region" description="Polar residues" evidence="2">
    <location>
        <begin position="173"/>
        <end position="189"/>
    </location>
</feature>
<dbReference type="PANTHER" id="PTHR48459">
    <property type="entry name" value="CUE DOMAIN-CONTAINING PROTEIN"/>
    <property type="match status" value="1"/>
</dbReference>
<name>A0A452Z1R3_AEGTS</name>
<reference evidence="3" key="5">
    <citation type="journal article" date="2021" name="G3 (Bethesda)">
        <title>Aegilops tauschii genome assembly Aet v5.0 features greater sequence contiguity and improved annotation.</title>
        <authorList>
            <person name="Wang L."/>
            <person name="Zhu T."/>
            <person name="Rodriguez J.C."/>
            <person name="Deal K.R."/>
            <person name="Dubcovsky J."/>
            <person name="McGuire P.E."/>
            <person name="Lux T."/>
            <person name="Spannagl M."/>
            <person name="Mayer K.F.X."/>
            <person name="Baldrich P."/>
            <person name="Meyers B.C."/>
            <person name="Huo N."/>
            <person name="Gu Y.Q."/>
            <person name="Zhou H."/>
            <person name="Devos K.M."/>
            <person name="Bennetzen J.L."/>
            <person name="Unver T."/>
            <person name="Budak H."/>
            <person name="Gulick P.J."/>
            <person name="Galiba G."/>
            <person name="Kalapos B."/>
            <person name="Nelson D.R."/>
            <person name="Li P."/>
            <person name="You F.M."/>
            <person name="Luo M.C."/>
            <person name="Dvorak J."/>
        </authorList>
    </citation>
    <scope>NUCLEOTIDE SEQUENCE [LARGE SCALE GENOMIC DNA]</scope>
    <source>
        <strain evidence="3">cv. AL8/78</strain>
    </source>
</reference>
<feature type="compositionally biased region" description="Pro residues" evidence="2">
    <location>
        <begin position="1"/>
        <end position="10"/>
    </location>
</feature>
<protein>
    <recommendedName>
        <fullName evidence="5">CUE domain-containing protein</fullName>
    </recommendedName>
</protein>